<feature type="region of interest" description="Disordered" evidence="1">
    <location>
        <begin position="162"/>
        <end position="181"/>
    </location>
</feature>
<gene>
    <name evidence="2" type="ORF">OGATHE_002268</name>
</gene>
<reference evidence="2" key="2">
    <citation type="submission" date="2021-01" db="EMBL/GenBank/DDBJ databases">
        <authorList>
            <person name="Schikora-Tamarit M.A."/>
        </authorList>
    </citation>
    <scope>NUCLEOTIDE SEQUENCE</scope>
    <source>
        <strain evidence="2">NCAIM Y.01608</strain>
    </source>
</reference>
<sequence>MYEIPKIILFLMKMDRYLKAIRPTHSTPPRGALISKDRMEEYPMDLSRILVLLEVLVAKPLIVSSDSLHDIKLFSVSQEFGLCWSVWHDQHDQQPIHNGGYTNNHKQHFIRLHGILSSSLKKTIGNARKDNSAETIESIENCGPAKMFGVSVVLVKYHNKDGRHKRLKNPKQGSKKNECGV</sequence>
<accession>A0A9P8PI19</accession>
<comment type="caution">
    <text evidence="2">The sequence shown here is derived from an EMBL/GenBank/DDBJ whole genome shotgun (WGS) entry which is preliminary data.</text>
</comment>
<keyword evidence="3" id="KW-1185">Reference proteome</keyword>
<proteinExistence type="predicted"/>
<organism evidence="2 3">
    <name type="scientific">Ogataea polymorpha</name>
    <dbReference type="NCBI Taxonomy" id="460523"/>
    <lineage>
        <taxon>Eukaryota</taxon>
        <taxon>Fungi</taxon>
        <taxon>Dikarya</taxon>
        <taxon>Ascomycota</taxon>
        <taxon>Saccharomycotina</taxon>
        <taxon>Pichiomycetes</taxon>
        <taxon>Pichiales</taxon>
        <taxon>Pichiaceae</taxon>
        <taxon>Ogataea</taxon>
    </lineage>
</organism>
<evidence type="ECO:0000313" key="2">
    <source>
        <dbReference type="EMBL" id="KAH3672623.1"/>
    </source>
</evidence>
<name>A0A9P8PI19_9ASCO</name>
<protein>
    <submittedName>
        <fullName evidence="2">Uncharacterized protein</fullName>
    </submittedName>
</protein>
<evidence type="ECO:0000256" key="1">
    <source>
        <dbReference type="SAM" id="MobiDB-lite"/>
    </source>
</evidence>
<reference evidence="2" key="1">
    <citation type="journal article" date="2021" name="Open Biol.">
        <title>Shared evolutionary footprints suggest mitochondrial oxidative damage underlies multiple complex I losses in fungi.</title>
        <authorList>
            <person name="Schikora-Tamarit M.A."/>
            <person name="Marcet-Houben M."/>
            <person name="Nosek J."/>
            <person name="Gabaldon T."/>
        </authorList>
    </citation>
    <scope>NUCLEOTIDE SEQUENCE</scope>
    <source>
        <strain evidence="2">NCAIM Y.01608</strain>
    </source>
</reference>
<dbReference type="Proteomes" id="UP000788993">
    <property type="component" value="Unassembled WGS sequence"/>
</dbReference>
<dbReference type="AlphaFoldDB" id="A0A9P8PI19"/>
<evidence type="ECO:0000313" key="3">
    <source>
        <dbReference type="Proteomes" id="UP000788993"/>
    </source>
</evidence>
<dbReference type="EMBL" id="JAEUBD010000753">
    <property type="protein sequence ID" value="KAH3672623.1"/>
    <property type="molecule type" value="Genomic_DNA"/>
</dbReference>